<dbReference type="AlphaFoldDB" id="A0A5J5EGN2"/>
<keyword evidence="4" id="KW-1185">Reference proteome</keyword>
<feature type="chain" id="PRO_5023844280" description="DUF1996 domain-containing protein" evidence="1">
    <location>
        <begin position="20"/>
        <end position="456"/>
    </location>
</feature>
<dbReference type="PANTHER" id="PTHR43662">
    <property type="match status" value="1"/>
</dbReference>
<dbReference type="PANTHER" id="PTHR43662:SF7">
    <property type="entry name" value="DUF1996 DOMAIN-CONTAINING PROTEIN"/>
    <property type="match status" value="1"/>
</dbReference>
<dbReference type="InParanoid" id="A0A5J5EGN2"/>
<evidence type="ECO:0000313" key="4">
    <source>
        <dbReference type="Proteomes" id="UP000326924"/>
    </source>
</evidence>
<gene>
    <name evidence="3" type="ORF">FN846DRAFT_900927</name>
</gene>
<name>A0A5J5EGN2_9PEZI</name>
<comment type="caution">
    <text evidence="3">The sequence shown here is derived from an EMBL/GenBank/DDBJ whole genome shotgun (WGS) entry which is preliminary data.</text>
</comment>
<dbReference type="InterPro" id="IPR018535">
    <property type="entry name" value="DUF1996"/>
</dbReference>
<evidence type="ECO:0000259" key="2">
    <source>
        <dbReference type="Pfam" id="PF09362"/>
    </source>
</evidence>
<proteinExistence type="predicted"/>
<protein>
    <recommendedName>
        <fullName evidence="2">DUF1996 domain-containing protein</fullName>
    </recommendedName>
</protein>
<dbReference type="Proteomes" id="UP000326924">
    <property type="component" value="Unassembled WGS sequence"/>
</dbReference>
<evidence type="ECO:0000313" key="3">
    <source>
        <dbReference type="EMBL" id="KAA8894411.1"/>
    </source>
</evidence>
<keyword evidence="1" id="KW-0732">Signal</keyword>
<dbReference type="OrthoDB" id="74764at2759"/>
<organism evidence="3 4">
    <name type="scientific">Sphaerosporella brunnea</name>
    <dbReference type="NCBI Taxonomy" id="1250544"/>
    <lineage>
        <taxon>Eukaryota</taxon>
        <taxon>Fungi</taxon>
        <taxon>Dikarya</taxon>
        <taxon>Ascomycota</taxon>
        <taxon>Pezizomycotina</taxon>
        <taxon>Pezizomycetes</taxon>
        <taxon>Pezizales</taxon>
        <taxon>Pyronemataceae</taxon>
        <taxon>Sphaerosporella</taxon>
    </lineage>
</organism>
<sequence>MFGKALLLSTALLALQADAFWRLPCRQRLVLERIDPIDTPGVVGHHVHTVHGGSAFSRNVTSDDLRASHCTSCEVQEDNSAYWTPNLYHQSESGELTALNQTGGMLVYYLLRGENIQPFPPNLRIIAGDARRRNTTYDLDIERSYWAGLGLSTNQDFLRQRAIGFNCLNYAEPANAALGIHTIPQDRDCPDGLRAEVFFPSCWDGKHDDSFDHRSHMAYPSTMDDGDCPEGYPIRVPSLFFETIWDVHAFAGQGGKFIFSTGDELGYSNHGDFMNGWQQDVLERAINTCTDPSGIVEMCTEFTIRSADEYSQCTIESELNEEVWGPMKKLPGCNLITDSTQYAGIGACDADGNDIGTSHSAVASKTSKVVSAASSYVAGVASHTASAASAVVSDVAAAAQDTVAPDAVDPYLVIVTVTETVTEGVTSTTCTAPAVTSTVESYKVKRHMHNHARRHH</sequence>
<evidence type="ECO:0000256" key="1">
    <source>
        <dbReference type="SAM" id="SignalP"/>
    </source>
</evidence>
<feature type="domain" description="DUF1996" evidence="2">
    <location>
        <begin position="35"/>
        <end position="277"/>
    </location>
</feature>
<feature type="signal peptide" evidence="1">
    <location>
        <begin position="1"/>
        <end position="19"/>
    </location>
</feature>
<dbReference type="Pfam" id="PF09362">
    <property type="entry name" value="DUF1996"/>
    <property type="match status" value="1"/>
</dbReference>
<accession>A0A5J5EGN2</accession>
<reference evidence="3 4" key="1">
    <citation type="submission" date="2019-09" db="EMBL/GenBank/DDBJ databases">
        <title>Draft genome of the ectomycorrhizal ascomycete Sphaerosporella brunnea.</title>
        <authorList>
            <consortium name="DOE Joint Genome Institute"/>
            <person name="Benucci G.M."/>
            <person name="Marozzi G."/>
            <person name="Antonielli L."/>
            <person name="Sanchez S."/>
            <person name="Marco P."/>
            <person name="Wang X."/>
            <person name="Falini L.B."/>
            <person name="Barry K."/>
            <person name="Haridas S."/>
            <person name="Lipzen A."/>
            <person name="Labutti K."/>
            <person name="Grigoriev I.V."/>
            <person name="Murat C."/>
            <person name="Martin F."/>
            <person name="Albertini E."/>
            <person name="Donnini D."/>
            <person name="Bonito G."/>
        </authorList>
    </citation>
    <scope>NUCLEOTIDE SEQUENCE [LARGE SCALE GENOMIC DNA]</scope>
    <source>
        <strain evidence="3 4">Sb_GMNB300</strain>
    </source>
</reference>
<dbReference type="EMBL" id="VXIS01000341">
    <property type="protein sequence ID" value="KAA8894411.1"/>
    <property type="molecule type" value="Genomic_DNA"/>
</dbReference>